<evidence type="ECO:0000259" key="4">
    <source>
        <dbReference type="PROSITE" id="PS01124"/>
    </source>
</evidence>
<proteinExistence type="predicted"/>
<keyword evidence="6" id="KW-1185">Reference proteome</keyword>
<sequence>MSIHSLPGEPRPGPYRSVAVAPGPHLRPYVLGWAGFRAGPGGTEPRTRMLPLNAATLIVDFAGGDPIVTGPRSAVTLSSRALWRHGVAVGLTPAGMSALLGTPMREVAGTTVPLADLLGAARAEELTGRLMEPAGWQARFGVLERWLAAAQRPAPAAGSDGLVMHAWHRLQQPPAWPREPDGRPRGPGGRLTVEALAGELGVSRRYLELGFRRLVGLTPKTVARVARFQRAVHALSHPSATLAGAVACGYADQPHLTREVRTMAGMTPKQLFAFVQDTARLAH</sequence>
<dbReference type="Gene3D" id="1.10.10.60">
    <property type="entry name" value="Homeodomain-like"/>
    <property type="match status" value="1"/>
</dbReference>
<keyword evidence="3" id="KW-0804">Transcription</keyword>
<dbReference type="GO" id="GO:0043565">
    <property type="term" value="F:sequence-specific DNA binding"/>
    <property type="evidence" value="ECO:0007669"/>
    <property type="project" value="InterPro"/>
</dbReference>
<reference evidence="5 6" key="1">
    <citation type="submission" date="2020-08" db="EMBL/GenBank/DDBJ databases">
        <title>Sequencing the genomes of 1000 actinobacteria strains.</title>
        <authorList>
            <person name="Klenk H.-P."/>
        </authorList>
    </citation>
    <scope>NUCLEOTIDE SEQUENCE [LARGE SCALE GENOMIC DNA]</scope>
    <source>
        <strain evidence="5 6">DSM 43768</strain>
    </source>
</reference>
<evidence type="ECO:0000313" key="5">
    <source>
        <dbReference type="EMBL" id="MBB6548543.1"/>
    </source>
</evidence>
<evidence type="ECO:0000256" key="3">
    <source>
        <dbReference type="ARBA" id="ARBA00023163"/>
    </source>
</evidence>
<organism evidence="5 6">
    <name type="scientific">Nonomuraea rubra</name>
    <dbReference type="NCBI Taxonomy" id="46180"/>
    <lineage>
        <taxon>Bacteria</taxon>
        <taxon>Bacillati</taxon>
        <taxon>Actinomycetota</taxon>
        <taxon>Actinomycetes</taxon>
        <taxon>Streptosporangiales</taxon>
        <taxon>Streptosporangiaceae</taxon>
        <taxon>Nonomuraea</taxon>
    </lineage>
</organism>
<protein>
    <submittedName>
        <fullName evidence="5">AraC-like DNA-binding protein</fullName>
    </submittedName>
</protein>
<gene>
    <name evidence="5" type="ORF">HD593_003338</name>
</gene>
<dbReference type="EMBL" id="JACHMI010000001">
    <property type="protein sequence ID" value="MBB6548543.1"/>
    <property type="molecule type" value="Genomic_DNA"/>
</dbReference>
<dbReference type="PANTHER" id="PTHR46796:SF15">
    <property type="entry name" value="BLL1074 PROTEIN"/>
    <property type="match status" value="1"/>
</dbReference>
<feature type="domain" description="HTH araC/xylS-type" evidence="4">
    <location>
        <begin position="190"/>
        <end position="274"/>
    </location>
</feature>
<dbReference type="AlphaFoldDB" id="A0A7X0NRY7"/>
<dbReference type="Proteomes" id="UP000565579">
    <property type="component" value="Unassembled WGS sequence"/>
</dbReference>
<dbReference type="PROSITE" id="PS01124">
    <property type="entry name" value="HTH_ARAC_FAMILY_2"/>
    <property type="match status" value="1"/>
</dbReference>
<keyword evidence="1" id="KW-0805">Transcription regulation</keyword>
<dbReference type="PANTHER" id="PTHR46796">
    <property type="entry name" value="HTH-TYPE TRANSCRIPTIONAL ACTIVATOR RHAS-RELATED"/>
    <property type="match status" value="1"/>
</dbReference>
<comment type="caution">
    <text evidence="5">The sequence shown here is derived from an EMBL/GenBank/DDBJ whole genome shotgun (WGS) entry which is preliminary data.</text>
</comment>
<dbReference type="InterPro" id="IPR050204">
    <property type="entry name" value="AraC_XylS_family_regulators"/>
</dbReference>
<accession>A0A7X0NRY7</accession>
<dbReference type="Pfam" id="PF12833">
    <property type="entry name" value="HTH_18"/>
    <property type="match status" value="1"/>
</dbReference>
<dbReference type="GO" id="GO:0003700">
    <property type="term" value="F:DNA-binding transcription factor activity"/>
    <property type="evidence" value="ECO:0007669"/>
    <property type="project" value="InterPro"/>
</dbReference>
<name>A0A7X0NRY7_9ACTN</name>
<evidence type="ECO:0000313" key="6">
    <source>
        <dbReference type="Proteomes" id="UP000565579"/>
    </source>
</evidence>
<keyword evidence="2 5" id="KW-0238">DNA-binding</keyword>
<evidence type="ECO:0000256" key="1">
    <source>
        <dbReference type="ARBA" id="ARBA00023015"/>
    </source>
</evidence>
<dbReference type="RefSeq" id="WP_185103018.1">
    <property type="nucleotide sequence ID" value="NZ_JACHMI010000001.1"/>
</dbReference>
<dbReference type="InterPro" id="IPR018060">
    <property type="entry name" value="HTH_AraC"/>
</dbReference>
<dbReference type="SMART" id="SM00342">
    <property type="entry name" value="HTH_ARAC"/>
    <property type="match status" value="1"/>
</dbReference>
<evidence type="ECO:0000256" key="2">
    <source>
        <dbReference type="ARBA" id="ARBA00023125"/>
    </source>
</evidence>